<dbReference type="OrthoDB" id="6147874at2759"/>
<protein>
    <recommendedName>
        <fullName evidence="3">Peptidase S1 domain-containing protein</fullName>
    </recommendedName>
</protein>
<dbReference type="InterPro" id="IPR051487">
    <property type="entry name" value="Ser/Thr_Proteases_Immune/Dev"/>
</dbReference>
<dbReference type="InterPro" id="IPR033116">
    <property type="entry name" value="TRYPSIN_SER"/>
</dbReference>
<accession>A0A7R8XDV3</accession>
<organism evidence="4">
    <name type="scientific">Darwinula stevensoni</name>
    <dbReference type="NCBI Taxonomy" id="69355"/>
    <lineage>
        <taxon>Eukaryota</taxon>
        <taxon>Metazoa</taxon>
        <taxon>Ecdysozoa</taxon>
        <taxon>Arthropoda</taxon>
        <taxon>Crustacea</taxon>
        <taxon>Oligostraca</taxon>
        <taxon>Ostracoda</taxon>
        <taxon>Podocopa</taxon>
        <taxon>Podocopida</taxon>
        <taxon>Darwinulocopina</taxon>
        <taxon>Darwinuloidea</taxon>
        <taxon>Darwinulidae</taxon>
        <taxon>Darwinula</taxon>
    </lineage>
</organism>
<dbReference type="InterPro" id="IPR001254">
    <property type="entry name" value="Trypsin_dom"/>
</dbReference>
<dbReference type="GO" id="GO:0006508">
    <property type="term" value="P:proteolysis"/>
    <property type="evidence" value="ECO:0007669"/>
    <property type="project" value="InterPro"/>
</dbReference>
<evidence type="ECO:0000256" key="1">
    <source>
        <dbReference type="ARBA" id="ARBA00023157"/>
    </source>
</evidence>
<proteinExistence type="inferred from homology"/>
<evidence type="ECO:0000256" key="2">
    <source>
        <dbReference type="ARBA" id="ARBA00024195"/>
    </source>
</evidence>
<dbReference type="Gene3D" id="2.40.10.10">
    <property type="entry name" value="Trypsin-like serine proteases"/>
    <property type="match status" value="2"/>
</dbReference>
<evidence type="ECO:0000259" key="3">
    <source>
        <dbReference type="PROSITE" id="PS50240"/>
    </source>
</evidence>
<reference evidence="4" key="1">
    <citation type="submission" date="2020-11" db="EMBL/GenBank/DDBJ databases">
        <authorList>
            <person name="Tran Van P."/>
        </authorList>
    </citation>
    <scope>NUCLEOTIDE SEQUENCE</scope>
</reference>
<dbReference type="EMBL" id="CAJPEV010001635">
    <property type="protein sequence ID" value="CAG0893637.1"/>
    <property type="molecule type" value="Genomic_DNA"/>
</dbReference>
<dbReference type="PROSITE" id="PS50240">
    <property type="entry name" value="TRYPSIN_DOM"/>
    <property type="match status" value="1"/>
</dbReference>
<dbReference type="GO" id="GO:0004252">
    <property type="term" value="F:serine-type endopeptidase activity"/>
    <property type="evidence" value="ECO:0007669"/>
    <property type="project" value="InterPro"/>
</dbReference>
<dbReference type="AlphaFoldDB" id="A0A7R8XDV3"/>
<dbReference type="InterPro" id="IPR009003">
    <property type="entry name" value="Peptidase_S1_PA"/>
</dbReference>
<keyword evidence="1" id="KW-1015">Disulfide bond</keyword>
<dbReference type="EMBL" id="LR901152">
    <property type="protein sequence ID" value="CAD7247927.1"/>
    <property type="molecule type" value="Genomic_DNA"/>
</dbReference>
<evidence type="ECO:0000313" key="4">
    <source>
        <dbReference type="EMBL" id="CAD7247927.1"/>
    </source>
</evidence>
<dbReference type="Proteomes" id="UP000677054">
    <property type="component" value="Unassembled WGS sequence"/>
</dbReference>
<dbReference type="InterPro" id="IPR001314">
    <property type="entry name" value="Peptidase_S1A"/>
</dbReference>
<name>A0A7R8XDV3_9CRUS</name>
<dbReference type="PANTHER" id="PTHR24256">
    <property type="entry name" value="TRYPTASE-RELATED"/>
    <property type="match status" value="1"/>
</dbReference>
<sequence>MNGLCSDADNSAASNMDPLLFILVQAHRKTLVKEKLHNAFKMVSHIVLHKDFNIHNNYDSDIALLKLVEPSVLTARVQLVCLPNRFDFSEANLENGVIGWVAGWGSDGSDILAAVLTDVQLPVITNHKCVRDTIYFTGDRGVTRTLTSNMFCAGVAADTPLEDYRTVCPGDSGSPMVFLSNTSLDSHWTVEGIVSHFFQKGACSMRRPGQYGIFTKVNRSLTKLLNNLRYVFSSILLHDVWTRSNTSSEPLGSKINNKEQFFSSLYHGIFRIDTFGKRPSSFSLTQIEVNSYPRNIP</sequence>
<dbReference type="PRINTS" id="PR00722">
    <property type="entry name" value="CHYMOTRYPSIN"/>
</dbReference>
<keyword evidence="5" id="KW-1185">Reference proteome</keyword>
<evidence type="ECO:0000313" key="5">
    <source>
        <dbReference type="Proteomes" id="UP000677054"/>
    </source>
</evidence>
<dbReference type="InterPro" id="IPR043504">
    <property type="entry name" value="Peptidase_S1_PA_chymotrypsin"/>
</dbReference>
<comment type="similarity">
    <text evidence="2">Belongs to the peptidase S1 family. CLIP subfamily.</text>
</comment>
<dbReference type="PROSITE" id="PS00135">
    <property type="entry name" value="TRYPSIN_SER"/>
    <property type="match status" value="1"/>
</dbReference>
<feature type="domain" description="Peptidase S1" evidence="3">
    <location>
        <begin position="21"/>
        <end position="247"/>
    </location>
</feature>
<dbReference type="SUPFAM" id="SSF50494">
    <property type="entry name" value="Trypsin-like serine proteases"/>
    <property type="match status" value="1"/>
</dbReference>
<dbReference type="Pfam" id="PF00089">
    <property type="entry name" value="Trypsin"/>
    <property type="match status" value="1"/>
</dbReference>
<dbReference type="CDD" id="cd00190">
    <property type="entry name" value="Tryp_SPc"/>
    <property type="match status" value="1"/>
</dbReference>
<dbReference type="SMART" id="SM00020">
    <property type="entry name" value="Tryp_SPc"/>
    <property type="match status" value="1"/>
</dbReference>
<gene>
    <name evidence="4" type="ORF">DSTB1V02_LOCUS7751</name>
</gene>